<proteinExistence type="inferred from homology"/>
<comment type="caution">
    <text evidence="9">The sequence shown here is derived from an EMBL/GenBank/DDBJ whole genome shotgun (WGS) entry which is preliminary data.</text>
</comment>
<dbReference type="Pfam" id="PF01368">
    <property type="entry name" value="DHH"/>
    <property type="match status" value="1"/>
</dbReference>
<dbReference type="InterPro" id="IPR001667">
    <property type="entry name" value="DDH_dom"/>
</dbReference>
<organism evidence="9 10">
    <name type="scientific">OM182 bacterium BACL3 MAG-120619-bin3</name>
    <dbReference type="NCBI Taxonomy" id="1655593"/>
    <lineage>
        <taxon>Bacteria</taxon>
        <taxon>Pseudomonadati</taxon>
        <taxon>Pseudomonadota</taxon>
        <taxon>Gammaproteobacteria</taxon>
        <taxon>OMG group</taxon>
        <taxon>OM182 clade</taxon>
    </lineage>
</organism>
<feature type="domain" description="RecJ OB" evidence="8">
    <location>
        <begin position="470"/>
        <end position="575"/>
    </location>
</feature>
<dbReference type="Gene3D" id="3.10.310.30">
    <property type="match status" value="1"/>
</dbReference>
<dbReference type="GO" id="GO:0003676">
    <property type="term" value="F:nucleic acid binding"/>
    <property type="evidence" value="ECO:0007669"/>
    <property type="project" value="InterPro"/>
</dbReference>
<dbReference type="PANTHER" id="PTHR30255:SF2">
    <property type="entry name" value="SINGLE-STRANDED-DNA-SPECIFIC EXONUCLEASE RECJ"/>
    <property type="match status" value="1"/>
</dbReference>
<dbReference type="InterPro" id="IPR038763">
    <property type="entry name" value="DHH_sf"/>
</dbReference>
<evidence type="ECO:0000259" key="7">
    <source>
        <dbReference type="Pfam" id="PF02272"/>
    </source>
</evidence>
<feature type="domain" description="DHHA1" evidence="7">
    <location>
        <begin position="359"/>
        <end position="452"/>
    </location>
</feature>
<evidence type="ECO:0000313" key="10">
    <source>
        <dbReference type="Proteomes" id="UP000051242"/>
    </source>
</evidence>
<dbReference type="InterPro" id="IPR004610">
    <property type="entry name" value="RecJ"/>
</dbReference>
<evidence type="ECO:0000256" key="1">
    <source>
        <dbReference type="ARBA" id="ARBA00005915"/>
    </source>
</evidence>
<dbReference type="PANTHER" id="PTHR30255">
    <property type="entry name" value="SINGLE-STRANDED-DNA-SPECIFIC EXONUCLEASE RECJ"/>
    <property type="match status" value="1"/>
</dbReference>
<evidence type="ECO:0000256" key="2">
    <source>
        <dbReference type="ARBA" id="ARBA00019841"/>
    </source>
</evidence>
<keyword evidence="4" id="KW-0378">Hydrolase</keyword>
<name>A0A0R2T312_9GAMM</name>
<evidence type="ECO:0000256" key="3">
    <source>
        <dbReference type="ARBA" id="ARBA00022722"/>
    </source>
</evidence>
<dbReference type="Pfam" id="PF02272">
    <property type="entry name" value="DHHA1"/>
    <property type="match status" value="1"/>
</dbReference>
<evidence type="ECO:0000313" key="9">
    <source>
        <dbReference type="EMBL" id="KRO79568.1"/>
    </source>
</evidence>
<evidence type="ECO:0000259" key="8">
    <source>
        <dbReference type="Pfam" id="PF17768"/>
    </source>
</evidence>
<dbReference type="InterPro" id="IPR051673">
    <property type="entry name" value="SSDNA_exonuclease_RecJ"/>
</dbReference>
<sequence length="580" mass="62215">MPIQLITRTPGDLVLPESLPPLVRRIYSQRPLAALTELELTLSQLIPPARLKGIDAAVGLLEAALKEGERLLIVADFDADGATSCALALTVLRAFGCAHVDYIVPNRFEYGYGLTPEIVELAKGKNPDLIITVDNGISSIEGIESARAAGIKTLVTDHHLPGRELPAADAIVNPNQPGCEFPSKSIAGVGVIFYVMLALRSRLRDNGWFTSKGIPEPNLAEQLDLVALGTVADVVALDHNNRILVSEGIKRIRAGRARPGILSLLTLAKRNFSTLAASDLGFAVGPRLNAAGRLDDMSTGIECLLTQSEHEAHEYALELDGMNKDRRDIEAGMREQAFALVDQLAFDADDLPAGLSLFDERWHQGVVGIVASRIKERCHRPVIAFALADADDPESELKGSARSIPGFHIRDALDAVAAANPGLVTKFGGHAMAAGLSLSRANFDAFAQAFAAEATRVLSPELLQATIVSDGELSAEELTLGCAADLAAAGPWGQAFPEPTFHGRFKLQQQRRLGENHLKMVLSPLGDDGFLVDAIAFGVSEADWPASSATEIELAYRLNINEFRGARTLQLMVEHLLGSH</sequence>
<comment type="similarity">
    <text evidence="1">Belongs to the RecJ family.</text>
</comment>
<reference evidence="9 10" key="1">
    <citation type="submission" date="2015-10" db="EMBL/GenBank/DDBJ databases">
        <title>Metagenome-Assembled Genomes uncover a global brackish microbiome.</title>
        <authorList>
            <person name="Hugerth L.W."/>
            <person name="Larsson J."/>
            <person name="Alneberg J."/>
            <person name="Lindh M.V."/>
            <person name="Legrand C."/>
            <person name="Pinhassi J."/>
            <person name="Andersson A.F."/>
        </authorList>
    </citation>
    <scope>NUCLEOTIDE SEQUENCE [LARGE SCALE GENOMIC DNA]</scope>
    <source>
        <strain evidence="9">BACL22 MAG-120619-bin3</strain>
    </source>
</reference>
<dbReference type="SUPFAM" id="SSF64182">
    <property type="entry name" value="DHH phosphoesterases"/>
    <property type="match status" value="1"/>
</dbReference>
<dbReference type="FunFam" id="3.90.1640.30:FF:000001">
    <property type="entry name" value="Single-stranded-DNA-specific exonuclease RecJ"/>
    <property type="match status" value="1"/>
</dbReference>
<feature type="domain" description="DDH" evidence="6">
    <location>
        <begin position="71"/>
        <end position="230"/>
    </location>
</feature>
<keyword evidence="5 9" id="KW-0269">Exonuclease</keyword>
<dbReference type="Proteomes" id="UP000051242">
    <property type="component" value="Unassembled WGS sequence"/>
</dbReference>
<dbReference type="NCBIfam" id="TIGR00644">
    <property type="entry name" value="recJ"/>
    <property type="match status" value="1"/>
</dbReference>
<evidence type="ECO:0000259" key="6">
    <source>
        <dbReference type="Pfam" id="PF01368"/>
    </source>
</evidence>
<gene>
    <name evidence="9" type="ORF">ABR85_03375</name>
</gene>
<dbReference type="InterPro" id="IPR041122">
    <property type="entry name" value="RecJ_OB"/>
</dbReference>
<dbReference type="GO" id="GO:0006310">
    <property type="term" value="P:DNA recombination"/>
    <property type="evidence" value="ECO:0007669"/>
    <property type="project" value="InterPro"/>
</dbReference>
<dbReference type="AlphaFoldDB" id="A0A0R2T312"/>
<keyword evidence="3" id="KW-0540">Nuclease</keyword>
<dbReference type="GO" id="GO:0008409">
    <property type="term" value="F:5'-3' exonuclease activity"/>
    <property type="evidence" value="ECO:0007669"/>
    <property type="project" value="InterPro"/>
</dbReference>
<dbReference type="InterPro" id="IPR003156">
    <property type="entry name" value="DHHA1_dom"/>
</dbReference>
<dbReference type="GO" id="GO:0006281">
    <property type="term" value="P:DNA repair"/>
    <property type="evidence" value="ECO:0007669"/>
    <property type="project" value="InterPro"/>
</dbReference>
<evidence type="ECO:0000256" key="5">
    <source>
        <dbReference type="ARBA" id="ARBA00022839"/>
    </source>
</evidence>
<accession>A0A0R2T312</accession>
<dbReference type="Gene3D" id="3.90.1640.30">
    <property type="match status" value="1"/>
</dbReference>
<dbReference type="Pfam" id="PF17768">
    <property type="entry name" value="RecJ_OB"/>
    <property type="match status" value="1"/>
</dbReference>
<evidence type="ECO:0000256" key="4">
    <source>
        <dbReference type="ARBA" id="ARBA00022801"/>
    </source>
</evidence>
<dbReference type="EMBL" id="LICD01000160">
    <property type="protein sequence ID" value="KRO79568.1"/>
    <property type="molecule type" value="Genomic_DNA"/>
</dbReference>
<protein>
    <recommendedName>
        <fullName evidence="2">Single-stranded-DNA-specific exonuclease RecJ</fullName>
    </recommendedName>
</protein>